<feature type="compositionally biased region" description="Polar residues" evidence="1">
    <location>
        <begin position="194"/>
        <end position="204"/>
    </location>
</feature>
<gene>
    <name evidence="2" type="ORF">SFRICE_030260</name>
</gene>
<sequence>MCRLDRSDTTASQETDVKQRSRCVSLCESNSRHRLYHGECSEELFGLIPAASFRHRPTPQHFHTHHIDGWQATIVRFSRNFLPRTVKLWNELSSACYSHSKYLSNDPYRAEIHVVVQARDVTLTVNTNLTTSQTKIHQAERAKQLYKHTYIPTLEKHNPPSSAVGKRYATLFRKKHYHFGRCGNRTRDTLPASHPTTARTVSER</sequence>
<feature type="region of interest" description="Disordered" evidence="1">
    <location>
        <begin position="183"/>
        <end position="204"/>
    </location>
</feature>
<protein>
    <submittedName>
        <fullName evidence="2">SFRICE_030260</fullName>
    </submittedName>
</protein>
<proteinExistence type="predicted"/>
<accession>A0A2H1WQY5</accession>
<dbReference type="EMBL" id="ODYU01010385">
    <property type="protein sequence ID" value="SOQ55463.1"/>
    <property type="molecule type" value="Genomic_DNA"/>
</dbReference>
<dbReference type="AlphaFoldDB" id="A0A2H1WQY5"/>
<evidence type="ECO:0000313" key="2">
    <source>
        <dbReference type="EMBL" id="SOQ55463.1"/>
    </source>
</evidence>
<reference evidence="2" key="1">
    <citation type="submission" date="2016-07" db="EMBL/GenBank/DDBJ databases">
        <authorList>
            <person name="Bretaudeau A."/>
        </authorList>
    </citation>
    <scope>NUCLEOTIDE SEQUENCE</scope>
    <source>
        <strain evidence="2">Rice</strain>
        <tissue evidence="2">Whole body</tissue>
    </source>
</reference>
<name>A0A2H1WQY5_SPOFR</name>
<evidence type="ECO:0000256" key="1">
    <source>
        <dbReference type="SAM" id="MobiDB-lite"/>
    </source>
</evidence>
<organism evidence="2">
    <name type="scientific">Spodoptera frugiperda</name>
    <name type="common">Fall armyworm</name>
    <dbReference type="NCBI Taxonomy" id="7108"/>
    <lineage>
        <taxon>Eukaryota</taxon>
        <taxon>Metazoa</taxon>
        <taxon>Ecdysozoa</taxon>
        <taxon>Arthropoda</taxon>
        <taxon>Hexapoda</taxon>
        <taxon>Insecta</taxon>
        <taxon>Pterygota</taxon>
        <taxon>Neoptera</taxon>
        <taxon>Endopterygota</taxon>
        <taxon>Lepidoptera</taxon>
        <taxon>Glossata</taxon>
        <taxon>Ditrysia</taxon>
        <taxon>Noctuoidea</taxon>
        <taxon>Noctuidae</taxon>
        <taxon>Amphipyrinae</taxon>
        <taxon>Spodoptera</taxon>
    </lineage>
</organism>